<protein>
    <submittedName>
        <fullName evidence="2">Uncharacterized protein</fullName>
    </submittedName>
</protein>
<feature type="signal peptide" evidence="1">
    <location>
        <begin position="1"/>
        <end position="19"/>
    </location>
</feature>
<evidence type="ECO:0000313" key="2">
    <source>
        <dbReference type="EMBL" id="OUR96701.1"/>
    </source>
</evidence>
<dbReference type="AlphaFoldDB" id="A0A1Y5FB61"/>
<sequence length="375" mass="42306">MKVFFILALSFIFSNSVFAETKVSIVEDAQYSENLSLAIKSLTRVPLKVPTSYGKKDFKFSKRKQLSLSPDKVNGLIKKHDFLSKKSTMKLGAGSSGGGQGIVDTSGKLHFVDILSPVEINNLKIQSAKDVDIISDVKCTNEMYTPSERSQFKYEMDEARKLLVAAGKILIPENPKYFPEGDVLHMVPLTHYFITSTFRVTAFKLSQIYDATQVAADTQIQLAIYNYGITYFQKQALLSLKNKARAVFIKEALRNTNFHEELGLDNSALEKATYFIFHGEIENFNNSEFAKKFRSEKVMYFTGITDSEFSFFGVKSMMIGLKLTRYPEMFDYVTKATSKFAPGYPTTIDRVAPADMLWSTTTGELIEQRDCQAVD</sequence>
<evidence type="ECO:0000256" key="1">
    <source>
        <dbReference type="SAM" id="SignalP"/>
    </source>
</evidence>
<evidence type="ECO:0000313" key="3">
    <source>
        <dbReference type="Proteomes" id="UP000196531"/>
    </source>
</evidence>
<comment type="caution">
    <text evidence="2">The sequence shown here is derived from an EMBL/GenBank/DDBJ whole genome shotgun (WGS) entry which is preliminary data.</text>
</comment>
<dbReference type="EMBL" id="MAAO01000006">
    <property type="protein sequence ID" value="OUR96701.1"/>
    <property type="molecule type" value="Genomic_DNA"/>
</dbReference>
<keyword evidence="1" id="KW-0732">Signal</keyword>
<gene>
    <name evidence="2" type="ORF">A9Q84_10180</name>
</gene>
<name>A0A1Y5FB61_9BACT</name>
<feature type="chain" id="PRO_5013187098" evidence="1">
    <location>
        <begin position="20"/>
        <end position="375"/>
    </location>
</feature>
<organism evidence="2 3">
    <name type="scientific">Halobacteriovorax marinus</name>
    <dbReference type="NCBI Taxonomy" id="97084"/>
    <lineage>
        <taxon>Bacteria</taxon>
        <taxon>Pseudomonadati</taxon>
        <taxon>Bdellovibrionota</taxon>
        <taxon>Bacteriovoracia</taxon>
        <taxon>Bacteriovoracales</taxon>
        <taxon>Halobacteriovoraceae</taxon>
        <taxon>Halobacteriovorax</taxon>
    </lineage>
</organism>
<reference evidence="3" key="1">
    <citation type="journal article" date="2017" name="Proc. Natl. Acad. Sci. U.S.A.">
        <title>Simulation of Deepwater Horizon oil plume reveals substrate specialization within a complex community of hydrocarbon-degraders.</title>
        <authorList>
            <person name="Hu P."/>
            <person name="Dubinsky E.A."/>
            <person name="Probst A.J."/>
            <person name="Wang J."/>
            <person name="Sieber C.M.K."/>
            <person name="Tom L.M."/>
            <person name="Gardinali P."/>
            <person name="Banfield J.F."/>
            <person name="Atlas R.M."/>
            <person name="Andersen G.L."/>
        </authorList>
    </citation>
    <scope>NUCLEOTIDE SEQUENCE [LARGE SCALE GENOMIC DNA]</scope>
</reference>
<accession>A0A1Y5FB61</accession>
<dbReference type="Proteomes" id="UP000196531">
    <property type="component" value="Unassembled WGS sequence"/>
</dbReference>
<proteinExistence type="predicted"/>